<dbReference type="AlphaFoldDB" id="A0A0G1WLV0"/>
<reference evidence="1 2" key="1">
    <citation type="journal article" date="2015" name="Nature">
        <title>rRNA introns, odd ribosomes, and small enigmatic genomes across a large radiation of phyla.</title>
        <authorList>
            <person name="Brown C.T."/>
            <person name="Hug L.A."/>
            <person name="Thomas B.C."/>
            <person name="Sharon I."/>
            <person name="Castelle C.J."/>
            <person name="Singh A."/>
            <person name="Wilkins M.J."/>
            <person name="Williams K.H."/>
            <person name="Banfield J.F."/>
        </authorList>
    </citation>
    <scope>NUCLEOTIDE SEQUENCE [LARGE SCALE GENOMIC DNA]</scope>
</reference>
<organism evidence="1 2">
    <name type="scientific">Candidatus Jorgensenbacteria bacterium GW2011_GWA1_48_11</name>
    <dbReference type="NCBI Taxonomy" id="1618660"/>
    <lineage>
        <taxon>Bacteria</taxon>
        <taxon>Candidatus Joergenseniibacteriota</taxon>
    </lineage>
</organism>
<dbReference type="EMBL" id="LCPF01000002">
    <property type="protein sequence ID" value="KKU91313.1"/>
    <property type="molecule type" value="Genomic_DNA"/>
</dbReference>
<dbReference type="InterPro" id="IPR011604">
    <property type="entry name" value="PDDEXK-like_dom_sf"/>
</dbReference>
<comment type="caution">
    <text evidence="1">The sequence shown here is derived from an EMBL/GenBank/DDBJ whole genome shotgun (WGS) entry which is preliminary data.</text>
</comment>
<evidence type="ECO:0000313" key="2">
    <source>
        <dbReference type="Proteomes" id="UP000034956"/>
    </source>
</evidence>
<name>A0A0G1WLV0_9BACT</name>
<protein>
    <recommendedName>
        <fullName evidence="3">PD-(D/E)XK endonuclease-like domain-containing protein</fullName>
    </recommendedName>
</protein>
<accession>A0A0G1WLV0</accession>
<dbReference type="Gene3D" id="3.90.320.10">
    <property type="match status" value="1"/>
</dbReference>
<sequence length="254" mass="29265">MNNFSSIEQFKEQCGYEIDGFWYPRVTKIVEIKSKPALYRFYAKMENYAAAQAMTKKSASEGTLIHETVEGILTGAKPEIPPSIAPSIKAFMEYILSKNIHVDPNFVEKRLVNYEHRYAGTLDAVALIDGKIGILDIKTSQEIYRDYNLQTSAYMAAMKDLVKGLETRWILRIDQSKSCIHCGALLRSKGGKDQVKIQWDNPFMRACSHEWGPLEGRIELQEFPYWEDDFAAFLGAKKLWEWENVDWLKKIGYL</sequence>
<proteinExistence type="predicted"/>
<evidence type="ECO:0000313" key="1">
    <source>
        <dbReference type="EMBL" id="KKU91313.1"/>
    </source>
</evidence>
<dbReference type="Proteomes" id="UP000034956">
    <property type="component" value="Unassembled WGS sequence"/>
</dbReference>
<evidence type="ECO:0008006" key="3">
    <source>
        <dbReference type="Google" id="ProtNLM"/>
    </source>
</evidence>
<gene>
    <name evidence="1" type="ORF">UY23_C0002G0052</name>
</gene>